<dbReference type="GO" id="GO:0005886">
    <property type="term" value="C:plasma membrane"/>
    <property type="evidence" value="ECO:0007669"/>
    <property type="project" value="UniProtKB-SubCell"/>
</dbReference>
<evidence type="ECO:0000256" key="3">
    <source>
        <dbReference type="ARBA" id="ARBA00022692"/>
    </source>
</evidence>
<reference evidence="7" key="1">
    <citation type="submission" date="2018-05" db="EMBL/GenBank/DDBJ databases">
        <authorList>
            <person name="Lanie J.A."/>
            <person name="Ng W.-L."/>
            <person name="Kazmierczak K.M."/>
            <person name="Andrzejewski T.M."/>
            <person name="Davidsen T.M."/>
            <person name="Wayne K.J."/>
            <person name="Tettelin H."/>
            <person name="Glass J.I."/>
            <person name="Rusch D."/>
            <person name="Podicherti R."/>
            <person name="Tsui H.-C.T."/>
            <person name="Winkler M.E."/>
        </authorList>
    </citation>
    <scope>NUCLEOTIDE SEQUENCE</scope>
</reference>
<evidence type="ECO:0000256" key="1">
    <source>
        <dbReference type="ARBA" id="ARBA00004651"/>
    </source>
</evidence>
<evidence type="ECO:0000256" key="2">
    <source>
        <dbReference type="ARBA" id="ARBA00022475"/>
    </source>
</evidence>
<dbReference type="EMBL" id="UINC01013705">
    <property type="protein sequence ID" value="SVA59026.1"/>
    <property type="molecule type" value="Genomic_DNA"/>
</dbReference>
<evidence type="ECO:0000256" key="4">
    <source>
        <dbReference type="ARBA" id="ARBA00022989"/>
    </source>
</evidence>
<feature type="transmembrane region" description="Helical" evidence="6">
    <location>
        <begin position="7"/>
        <end position="27"/>
    </location>
</feature>
<dbReference type="PANTHER" id="PTHR33452:SF1">
    <property type="entry name" value="INNER MEMBRANE PROTEIN YPHA-RELATED"/>
    <property type="match status" value="1"/>
</dbReference>
<name>A0A381X2M1_9ZZZZ</name>
<gene>
    <name evidence="7" type="ORF">METZ01_LOCUS111880</name>
</gene>
<proteinExistence type="predicted"/>
<comment type="subcellular location">
    <subcellularLocation>
        <location evidence="1">Cell membrane</location>
        <topology evidence="1">Multi-pass membrane protein</topology>
    </subcellularLocation>
</comment>
<keyword evidence="3 6" id="KW-0812">Transmembrane</keyword>
<evidence type="ECO:0000313" key="7">
    <source>
        <dbReference type="EMBL" id="SVA59026.1"/>
    </source>
</evidence>
<dbReference type="PANTHER" id="PTHR33452">
    <property type="entry name" value="OXIDOREDUCTASE CATD-RELATED"/>
    <property type="match status" value="1"/>
</dbReference>
<dbReference type="AlphaFoldDB" id="A0A381X2M1"/>
<dbReference type="Pfam" id="PF07681">
    <property type="entry name" value="DoxX"/>
    <property type="match status" value="1"/>
</dbReference>
<keyword evidence="2" id="KW-1003">Cell membrane</keyword>
<accession>A0A381X2M1</accession>
<protein>
    <recommendedName>
        <fullName evidence="8">DoxX family protein</fullName>
    </recommendedName>
</protein>
<feature type="non-terminal residue" evidence="7">
    <location>
        <position position="143"/>
    </location>
</feature>
<evidence type="ECO:0008006" key="8">
    <source>
        <dbReference type="Google" id="ProtNLM"/>
    </source>
</evidence>
<keyword evidence="5 6" id="KW-0472">Membrane</keyword>
<evidence type="ECO:0000256" key="5">
    <source>
        <dbReference type="ARBA" id="ARBA00023136"/>
    </source>
</evidence>
<dbReference type="InterPro" id="IPR051907">
    <property type="entry name" value="DoxX-like_oxidoreductase"/>
</dbReference>
<keyword evidence="4 6" id="KW-1133">Transmembrane helix</keyword>
<feature type="transmembrane region" description="Helical" evidence="6">
    <location>
        <begin position="105"/>
        <end position="123"/>
    </location>
</feature>
<organism evidence="7">
    <name type="scientific">marine metagenome</name>
    <dbReference type="NCBI Taxonomy" id="408172"/>
    <lineage>
        <taxon>unclassified sequences</taxon>
        <taxon>metagenomes</taxon>
        <taxon>ecological metagenomes</taxon>
    </lineage>
</organism>
<sequence>MELSTELNFVLFFLRLVIGLTIFAHGWNKFFGGGRIPGTGSWFESIGVRKGRLNAYLAASTELCVGLLLVAGLLTSFASAGLIGLMVVAGWTVHRNNGFFIIKEGWEYIFVLAVIAMTIATTGPGEWSLDNVFNSGSNFDGWT</sequence>
<evidence type="ECO:0000256" key="6">
    <source>
        <dbReference type="SAM" id="Phobius"/>
    </source>
</evidence>
<feature type="transmembrane region" description="Helical" evidence="6">
    <location>
        <begin position="67"/>
        <end position="93"/>
    </location>
</feature>
<dbReference type="InterPro" id="IPR032808">
    <property type="entry name" value="DoxX"/>
</dbReference>